<keyword evidence="3" id="KW-0805">Transcription regulation</keyword>
<name>A0ABM1EFZ4_PRICU</name>
<accession>A0ABM1EFZ4</accession>
<organism evidence="7 8">
    <name type="scientific">Priapulus caudatus</name>
    <name type="common">Priapulid worm</name>
    <dbReference type="NCBI Taxonomy" id="37621"/>
    <lineage>
        <taxon>Eukaryota</taxon>
        <taxon>Metazoa</taxon>
        <taxon>Ecdysozoa</taxon>
        <taxon>Scalidophora</taxon>
        <taxon>Priapulida</taxon>
        <taxon>Priapulimorpha</taxon>
        <taxon>Priapulimorphida</taxon>
        <taxon>Priapulidae</taxon>
        <taxon>Priapulus</taxon>
    </lineage>
</organism>
<evidence type="ECO:0000256" key="6">
    <source>
        <dbReference type="SAM" id="MobiDB-lite"/>
    </source>
</evidence>
<dbReference type="Proteomes" id="UP000695022">
    <property type="component" value="Unplaced"/>
</dbReference>
<evidence type="ECO:0000313" key="8">
    <source>
        <dbReference type="RefSeq" id="XP_014671115.1"/>
    </source>
</evidence>
<dbReference type="GeneID" id="106811897"/>
<comment type="subcellular location">
    <subcellularLocation>
        <location evidence="1">Nucleus</location>
    </subcellularLocation>
</comment>
<keyword evidence="4" id="KW-0804">Transcription</keyword>
<dbReference type="Pfam" id="PF12767">
    <property type="entry name" value="SAGA-Tad1"/>
    <property type="match status" value="1"/>
</dbReference>
<gene>
    <name evidence="8" type="primary">LOC106811897</name>
</gene>
<reference evidence="8" key="1">
    <citation type="submission" date="2025-08" db="UniProtKB">
        <authorList>
            <consortium name="RefSeq"/>
        </authorList>
    </citation>
    <scope>IDENTIFICATION</scope>
</reference>
<dbReference type="InterPro" id="IPR024738">
    <property type="entry name" value="Hfi1/Tada1"/>
</dbReference>
<evidence type="ECO:0000256" key="2">
    <source>
        <dbReference type="ARBA" id="ARBA00010314"/>
    </source>
</evidence>
<sequence length="337" mass="37632">MASSTELGIAKNKLTEFLGDNSKIYFSIMKQWFKEKISKEEFDMEARKLFTPNKEHLHNEFLLAILNRCQIPGLQPISQESSATSAPKKPLHKVMTKKEKAKKRSKAARASFEHRFAAEPPLRYTPQVVQKEVHREESLGFCSRDLTLPDVSMLHGRMFVIAWEMGLEEVEEGAIKSVQLATEAMLKNILSALLSRRNAYKIRDGGFKFALGCDVPNPYLRNTRHVYDYDTDSNVTFSNQGVQMASARPTREMGEEEAIYQVACGGGLAPAKPPITTYDLLETLQACVCVCACVHVWVCATPRNPASPSEPRDALGTRVSLSESLVEMSVAVMSRLG</sequence>
<dbReference type="PANTHER" id="PTHR21277:SF5">
    <property type="entry name" value="TRANSCRIPTIONAL ADAPTER 1"/>
    <property type="match status" value="1"/>
</dbReference>
<evidence type="ECO:0000256" key="5">
    <source>
        <dbReference type="ARBA" id="ARBA00023242"/>
    </source>
</evidence>
<dbReference type="PANTHER" id="PTHR21277">
    <property type="entry name" value="TRANSCRIPTIONAL ADAPTER 1"/>
    <property type="match status" value="1"/>
</dbReference>
<evidence type="ECO:0000256" key="3">
    <source>
        <dbReference type="ARBA" id="ARBA00023015"/>
    </source>
</evidence>
<dbReference type="CDD" id="cd22934">
    <property type="entry name" value="HFD_TADA1"/>
    <property type="match status" value="1"/>
</dbReference>
<feature type="compositionally biased region" description="Basic residues" evidence="6">
    <location>
        <begin position="89"/>
        <end position="104"/>
    </location>
</feature>
<comment type="similarity">
    <text evidence="2">Belongs to the TADA1 family.</text>
</comment>
<dbReference type="RefSeq" id="XP_014671115.1">
    <property type="nucleotide sequence ID" value="XM_014815629.1"/>
</dbReference>
<keyword evidence="5" id="KW-0539">Nucleus</keyword>
<keyword evidence="7" id="KW-1185">Reference proteome</keyword>
<evidence type="ECO:0000256" key="4">
    <source>
        <dbReference type="ARBA" id="ARBA00023163"/>
    </source>
</evidence>
<evidence type="ECO:0000256" key="1">
    <source>
        <dbReference type="ARBA" id="ARBA00004123"/>
    </source>
</evidence>
<feature type="region of interest" description="Disordered" evidence="6">
    <location>
        <begin position="78"/>
        <end position="104"/>
    </location>
</feature>
<proteinExistence type="inferred from homology"/>
<protein>
    <submittedName>
        <fullName evidence="8">Transcriptional adapter 1-like</fullName>
    </submittedName>
</protein>
<evidence type="ECO:0000313" key="7">
    <source>
        <dbReference type="Proteomes" id="UP000695022"/>
    </source>
</evidence>